<accession>A0A5C4T170</accession>
<dbReference type="Pfam" id="PF08242">
    <property type="entry name" value="Methyltransf_12"/>
    <property type="match status" value="1"/>
</dbReference>
<sequence length="189" mass="20364">MRKAILKPSTRMEADSVAHEIAERLVWAVNTLAIEPSDRLLEIGCGHGAAVSLICGQLTDGTITALDRSETMIRAAASRNLGHASAGKARFHTAELDKANWGPERFNKIFAVNVNLFWMKPAKELSIIRTLLLPGGSVYLFNQPPTAGKIVHIADRTTQNLTAEGFIINQILNENLSAGPAVCVIAGIP</sequence>
<gene>
    <name evidence="2" type="ORF">FE784_28495</name>
</gene>
<evidence type="ECO:0000313" key="3">
    <source>
        <dbReference type="Proteomes" id="UP000307943"/>
    </source>
</evidence>
<feature type="domain" description="Methyltransferase type 12" evidence="1">
    <location>
        <begin position="41"/>
        <end position="137"/>
    </location>
</feature>
<dbReference type="OrthoDB" id="9772751at2"/>
<dbReference type="Proteomes" id="UP000307943">
    <property type="component" value="Unassembled WGS sequence"/>
</dbReference>
<name>A0A5C4T170_9BACL</name>
<keyword evidence="3" id="KW-1185">Reference proteome</keyword>
<dbReference type="EMBL" id="VDCQ01000052">
    <property type="protein sequence ID" value="TNJ62842.1"/>
    <property type="molecule type" value="Genomic_DNA"/>
</dbReference>
<dbReference type="InterPro" id="IPR013217">
    <property type="entry name" value="Methyltransf_12"/>
</dbReference>
<protein>
    <submittedName>
        <fullName evidence="2">Methyltransferase domain-containing protein</fullName>
    </submittedName>
</protein>
<dbReference type="CDD" id="cd02440">
    <property type="entry name" value="AdoMet_MTases"/>
    <property type="match status" value="1"/>
</dbReference>
<dbReference type="InterPro" id="IPR029063">
    <property type="entry name" value="SAM-dependent_MTases_sf"/>
</dbReference>
<comment type="caution">
    <text evidence="2">The sequence shown here is derived from an EMBL/GenBank/DDBJ whole genome shotgun (WGS) entry which is preliminary data.</text>
</comment>
<proteinExistence type="predicted"/>
<dbReference type="GO" id="GO:0032259">
    <property type="term" value="P:methylation"/>
    <property type="evidence" value="ECO:0007669"/>
    <property type="project" value="UniProtKB-KW"/>
</dbReference>
<dbReference type="SUPFAM" id="SSF53335">
    <property type="entry name" value="S-adenosyl-L-methionine-dependent methyltransferases"/>
    <property type="match status" value="1"/>
</dbReference>
<dbReference type="GO" id="GO:0008168">
    <property type="term" value="F:methyltransferase activity"/>
    <property type="evidence" value="ECO:0007669"/>
    <property type="project" value="UniProtKB-KW"/>
</dbReference>
<reference evidence="2 3" key="1">
    <citation type="submission" date="2019-05" db="EMBL/GenBank/DDBJ databases">
        <title>We sequenced the genome of Paenibacillus hemerocallicola KCTC 33185 for further insight into its adaptation and study the phylogeny of Paenibacillus.</title>
        <authorList>
            <person name="Narsing Rao M.P."/>
        </authorList>
    </citation>
    <scope>NUCLEOTIDE SEQUENCE [LARGE SCALE GENOMIC DNA]</scope>
    <source>
        <strain evidence="2 3">KCTC 33185</strain>
    </source>
</reference>
<keyword evidence="2" id="KW-0489">Methyltransferase</keyword>
<evidence type="ECO:0000259" key="1">
    <source>
        <dbReference type="Pfam" id="PF08242"/>
    </source>
</evidence>
<dbReference type="Gene3D" id="3.40.50.150">
    <property type="entry name" value="Vaccinia Virus protein VP39"/>
    <property type="match status" value="1"/>
</dbReference>
<keyword evidence="2" id="KW-0808">Transferase</keyword>
<organism evidence="2 3">
    <name type="scientific">Paenibacillus hemerocallicola</name>
    <dbReference type="NCBI Taxonomy" id="1172614"/>
    <lineage>
        <taxon>Bacteria</taxon>
        <taxon>Bacillati</taxon>
        <taxon>Bacillota</taxon>
        <taxon>Bacilli</taxon>
        <taxon>Bacillales</taxon>
        <taxon>Paenibacillaceae</taxon>
        <taxon>Paenibacillus</taxon>
    </lineage>
</organism>
<evidence type="ECO:0000313" key="2">
    <source>
        <dbReference type="EMBL" id="TNJ62842.1"/>
    </source>
</evidence>
<dbReference type="AlphaFoldDB" id="A0A5C4T170"/>